<feature type="region of interest" description="Disordered" evidence="5">
    <location>
        <begin position="491"/>
        <end position="535"/>
    </location>
</feature>
<feature type="binding site" evidence="4">
    <location>
        <position position="38"/>
    </location>
    <ligand>
        <name>ATP</name>
        <dbReference type="ChEBI" id="CHEBI:30616"/>
    </ligand>
</feature>
<keyword evidence="6" id="KW-0812">Transmembrane</keyword>
<dbReference type="Proteomes" id="UP000515563">
    <property type="component" value="Chromosome"/>
</dbReference>
<evidence type="ECO:0000313" key="9">
    <source>
        <dbReference type="Proteomes" id="UP000515563"/>
    </source>
</evidence>
<dbReference type="PROSITE" id="PS00107">
    <property type="entry name" value="PROTEIN_KINASE_ATP"/>
    <property type="match status" value="1"/>
</dbReference>
<keyword evidence="6" id="KW-1133">Transmembrane helix</keyword>
<evidence type="ECO:0000256" key="5">
    <source>
        <dbReference type="SAM" id="MobiDB-lite"/>
    </source>
</evidence>
<dbReference type="InterPro" id="IPR051931">
    <property type="entry name" value="PAK3-like"/>
</dbReference>
<feature type="compositionally biased region" description="Low complexity" evidence="5">
    <location>
        <begin position="286"/>
        <end position="298"/>
    </location>
</feature>
<evidence type="ECO:0000256" key="1">
    <source>
        <dbReference type="ARBA" id="ARBA00008874"/>
    </source>
</evidence>
<dbReference type="PANTHER" id="PTHR45832:SF22">
    <property type="entry name" value="SERINE_THREONINE-PROTEIN KINASE SAMKA-RELATED"/>
    <property type="match status" value="1"/>
</dbReference>
<protein>
    <submittedName>
        <fullName evidence="8">Protein kinase</fullName>
    </submittedName>
</protein>
<proteinExistence type="inferred from homology"/>
<feature type="compositionally biased region" description="Low complexity" evidence="5">
    <location>
        <begin position="405"/>
        <end position="428"/>
    </location>
</feature>
<feature type="transmembrane region" description="Helical" evidence="6">
    <location>
        <begin position="461"/>
        <end position="486"/>
    </location>
</feature>
<reference evidence="8 9" key="2">
    <citation type="journal article" date="2020" name="Microbiol. Resour. Announc.">
        <title>Antarctic desert soil bacteria exhibit high novel natural product potential, evaluated through long-read genome sequencing and comparative genomics.</title>
        <authorList>
            <person name="Benaud N."/>
            <person name="Edwards R.J."/>
            <person name="Amos T.G."/>
            <person name="D'Agostino P.M."/>
            <person name="Gutierrez-Chavez C."/>
            <person name="Montgomery K."/>
            <person name="Nicetic I."/>
            <person name="Ferrari B.C."/>
        </authorList>
    </citation>
    <scope>NUCLEOTIDE SEQUENCE [LARGE SCALE GENOMIC DNA]</scope>
    <source>
        <strain evidence="8 9">SPB151</strain>
    </source>
</reference>
<evidence type="ECO:0000313" key="8">
    <source>
        <dbReference type="EMBL" id="QNE21991.1"/>
    </source>
</evidence>
<comment type="similarity">
    <text evidence="1">Belongs to the protein kinase superfamily. STE Ser/Thr protein kinase family. STE20 subfamily.</text>
</comment>
<keyword evidence="9" id="KW-1185">Reference proteome</keyword>
<sequence length="665" mass="68490">MALEDIAGYSLRRDLGSGATGTVWLLRDLGSGRHAVLKRIPAAKVPAVEQFRQDLALTRSLDNPHIARLLDVRQTDRDWLLFSQYVPAGSLASLLERREPLSTGELVTLLSPLAQALAVIHHAGLTHGNLTPANVMLDAEGRPVLTDVGLRTLTHPSATPQSDLDSLAQIALTAGANPRIFTPTIFTAPAHQVATRILHLAQPTPITSLANPPDGPGAANGSPPAGSNSGSVSGGSDDPDGRTGTSATAGGADPGAGVLNGNGQGPRRKPPKDGSSQHAREPFSPTPTDAATDPATTTVTSGGADSSPKPPTEGSTRGTRRRQPTTVGRLPKARTGGRRGLANDELTGGDAGGRQRLKSLDGQRHSAEKVTTGVRSVGTGSDQPPGLAFGSADLGSEAGGGDQSPGVVYATGAVAGGPYPNSRRTPGGPRRRGGARGTRSRRTRRGLRLRLREAIGGRAPAYGVLAAAGAAALVVLLLGLITVGVLGGGASTAASTGSAEAPTTDASQSPPPSSAVTPTTSSAPALPSAAVSTAPGADWPTPWLDVLRALDRQRSSAFNSGSDTGLDSVYVRGSVPWKADKSLLATYRTQHLRIENLTIEIRSLLIESEETDRAVLQVVDRLTSGAAVDQAGRRTTFPPGKPTSRRITLQTTTPGTWRITQITTL</sequence>
<dbReference type="GO" id="GO:0005524">
    <property type="term" value="F:ATP binding"/>
    <property type="evidence" value="ECO:0007669"/>
    <property type="project" value="UniProtKB-UniRule"/>
</dbReference>
<dbReference type="Gene3D" id="1.10.510.10">
    <property type="entry name" value="Transferase(Phosphotransferase) domain 1"/>
    <property type="match status" value="1"/>
</dbReference>
<keyword evidence="6" id="KW-0472">Membrane</keyword>
<dbReference type="PANTHER" id="PTHR45832">
    <property type="entry name" value="SERINE/THREONINE-PROTEIN KINASE SAMKA-RELATED-RELATED"/>
    <property type="match status" value="1"/>
</dbReference>
<accession>A0A7G6X6X6</accession>
<evidence type="ECO:0000256" key="3">
    <source>
        <dbReference type="ARBA" id="ARBA00022840"/>
    </source>
</evidence>
<dbReference type="InterPro" id="IPR017441">
    <property type="entry name" value="Protein_kinase_ATP_BS"/>
</dbReference>
<name>A0A7G6X6X6_9ACTN</name>
<evidence type="ECO:0000256" key="2">
    <source>
        <dbReference type="ARBA" id="ARBA00022741"/>
    </source>
</evidence>
<dbReference type="InterPro" id="IPR000719">
    <property type="entry name" value="Prot_kinase_dom"/>
</dbReference>
<feature type="domain" description="Protein kinase" evidence="7">
    <location>
        <begin position="9"/>
        <end position="346"/>
    </location>
</feature>
<reference evidence="9" key="1">
    <citation type="submission" date="2019-09" db="EMBL/GenBank/DDBJ databases">
        <title>Antimicrobial potential of Antarctic Bacteria.</title>
        <authorList>
            <person name="Benaud N."/>
            <person name="Edwards R.J."/>
            <person name="Ferrari B.C."/>
        </authorList>
    </citation>
    <scope>NUCLEOTIDE SEQUENCE [LARGE SCALE GENOMIC DNA]</scope>
    <source>
        <strain evidence="9">SPB151</strain>
    </source>
</reference>
<dbReference type="InterPro" id="IPR011009">
    <property type="entry name" value="Kinase-like_dom_sf"/>
</dbReference>
<evidence type="ECO:0000259" key="7">
    <source>
        <dbReference type="PROSITE" id="PS50011"/>
    </source>
</evidence>
<feature type="region of interest" description="Disordered" evidence="5">
    <location>
        <begin position="205"/>
        <end position="448"/>
    </location>
</feature>
<feature type="compositionally biased region" description="Low complexity" evidence="5">
    <location>
        <begin position="210"/>
        <end position="251"/>
    </location>
</feature>
<dbReference type="SMART" id="SM00220">
    <property type="entry name" value="S_TKc"/>
    <property type="match status" value="1"/>
</dbReference>
<dbReference type="EMBL" id="CP043661">
    <property type="protein sequence ID" value="QNE21991.1"/>
    <property type="molecule type" value="Genomic_DNA"/>
</dbReference>
<dbReference type="SUPFAM" id="SSF56112">
    <property type="entry name" value="Protein kinase-like (PK-like)"/>
    <property type="match status" value="1"/>
</dbReference>
<organism evidence="8 9">
    <name type="scientific">Kribbella qitaiheensis</name>
    <dbReference type="NCBI Taxonomy" id="1544730"/>
    <lineage>
        <taxon>Bacteria</taxon>
        <taxon>Bacillati</taxon>
        <taxon>Actinomycetota</taxon>
        <taxon>Actinomycetes</taxon>
        <taxon>Propionibacteriales</taxon>
        <taxon>Kribbellaceae</taxon>
        <taxon>Kribbella</taxon>
    </lineage>
</organism>
<dbReference type="KEGG" id="kqi:F1D05_33845"/>
<dbReference type="AlphaFoldDB" id="A0A7G6X6X6"/>
<feature type="compositionally biased region" description="Gly residues" evidence="5">
    <location>
        <begin position="252"/>
        <end position="264"/>
    </location>
</feature>
<feature type="compositionally biased region" description="Basic residues" evidence="5">
    <location>
        <begin position="429"/>
        <end position="448"/>
    </location>
</feature>
<keyword evidence="8" id="KW-0418">Kinase</keyword>
<dbReference type="RefSeq" id="WP_185444399.1">
    <property type="nucleotide sequence ID" value="NZ_CP043661.1"/>
</dbReference>
<dbReference type="Pfam" id="PF00069">
    <property type="entry name" value="Pkinase"/>
    <property type="match status" value="1"/>
</dbReference>
<evidence type="ECO:0000256" key="6">
    <source>
        <dbReference type="SAM" id="Phobius"/>
    </source>
</evidence>
<keyword evidence="8" id="KW-0808">Transferase</keyword>
<evidence type="ECO:0000256" key="4">
    <source>
        <dbReference type="PROSITE-ProRule" id="PRU10141"/>
    </source>
</evidence>
<dbReference type="PROSITE" id="PS50011">
    <property type="entry name" value="PROTEIN_KINASE_DOM"/>
    <property type="match status" value="1"/>
</dbReference>
<feature type="compositionally biased region" description="Basic and acidic residues" evidence="5">
    <location>
        <begin position="358"/>
        <end position="368"/>
    </location>
</feature>
<keyword evidence="3 4" id="KW-0067">ATP-binding</keyword>
<keyword evidence="2 4" id="KW-0547">Nucleotide-binding</keyword>
<gene>
    <name evidence="8" type="ORF">F1D05_33845</name>
</gene>
<dbReference type="GO" id="GO:0004672">
    <property type="term" value="F:protein kinase activity"/>
    <property type="evidence" value="ECO:0007669"/>
    <property type="project" value="InterPro"/>
</dbReference>